<evidence type="ECO:0000313" key="2">
    <source>
        <dbReference type="EMBL" id="MBY26847.1"/>
    </source>
</evidence>
<sequence length="111" mass="13286">MTYLSNRISDYYYISQGKTRIPGVNDGEEFQITDVSADPRVFNNLILCFKYIIFSYAIRHILQANIMRSIGFQRGKIVYYLKPYIIYYKKVFILHFGYILCLFLVTLFYFI</sequence>
<feature type="transmembrane region" description="Helical" evidence="1">
    <location>
        <begin position="91"/>
        <end position="110"/>
    </location>
</feature>
<evidence type="ECO:0000256" key="1">
    <source>
        <dbReference type="SAM" id="Phobius"/>
    </source>
</evidence>
<reference evidence="2" key="1">
    <citation type="submission" date="2018-04" db="EMBL/GenBank/DDBJ databases">
        <title>Transcriptome of Schizaphis graminum biotype I.</title>
        <authorList>
            <person name="Scully E.D."/>
            <person name="Geib S.M."/>
            <person name="Palmer N.A."/>
            <person name="Koch K."/>
            <person name="Bradshaw J."/>
            <person name="Heng-Moss T."/>
            <person name="Sarath G."/>
        </authorList>
    </citation>
    <scope>NUCLEOTIDE SEQUENCE</scope>
</reference>
<accession>A0A2S2PBL2</accession>
<dbReference type="EMBL" id="GGMR01014228">
    <property type="protein sequence ID" value="MBY26847.1"/>
    <property type="molecule type" value="Transcribed_RNA"/>
</dbReference>
<dbReference type="Gene3D" id="1.10.10.820">
    <property type="match status" value="1"/>
</dbReference>
<name>A0A2S2PBL2_SCHGA</name>
<dbReference type="AlphaFoldDB" id="A0A2S2PBL2"/>
<protein>
    <submittedName>
        <fullName evidence="2">Uncharacterized protein</fullName>
    </submittedName>
</protein>
<organism evidence="2">
    <name type="scientific">Schizaphis graminum</name>
    <name type="common">Green bug aphid</name>
    <dbReference type="NCBI Taxonomy" id="13262"/>
    <lineage>
        <taxon>Eukaryota</taxon>
        <taxon>Metazoa</taxon>
        <taxon>Ecdysozoa</taxon>
        <taxon>Arthropoda</taxon>
        <taxon>Hexapoda</taxon>
        <taxon>Insecta</taxon>
        <taxon>Pterygota</taxon>
        <taxon>Neoptera</taxon>
        <taxon>Paraneoptera</taxon>
        <taxon>Hemiptera</taxon>
        <taxon>Sternorrhyncha</taxon>
        <taxon>Aphidomorpha</taxon>
        <taxon>Aphidoidea</taxon>
        <taxon>Aphididae</taxon>
        <taxon>Aphidini</taxon>
        <taxon>Schizaphis</taxon>
    </lineage>
</organism>
<gene>
    <name evidence="2" type="ORF">g.162301</name>
</gene>
<feature type="transmembrane region" description="Helical" evidence="1">
    <location>
        <begin position="41"/>
        <end position="58"/>
    </location>
</feature>
<keyword evidence="1" id="KW-0472">Membrane</keyword>
<keyword evidence="1" id="KW-0812">Transmembrane</keyword>
<proteinExistence type="predicted"/>
<keyword evidence="1" id="KW-1133">Transmembrane helix</keyword>